<evidence type="ECO:0000313" key="2">
    <source>
        <dbReference type="EMBL" id="TLX43579.1"/>
    </source>
</evidence>
<dbReference type="InterPro" id="IPR003772">
    <property type="entry name" value="YceD"/>
</dbReference>
<reference evidence="2 3" key="1">
    <citation type="submission" date="2019-05" db="EMBL/GenBank/DDBJ databases">
        <authorList>
            <person name="Zhou X."/>
        </authorList>
    </citation>
    <scope>NUCLEOTIDE SEQUENCE [LARGE SCALE GENOMIC DNA]</scope>
    <source>
        <strain evidence="2 3">DSM 432</strain>
    </source>
</reference>
<feature type="compositionally biased region" description="Acidic residues" evidence="1">
    <location>
        <begin position="104"/>
        <end position="117"/>
    </location>
</feature>
<dbReference type="AlphaFoldDB" id="A0A6C1KH17"/>
<proteinExistence type="predicted"/>
<dbReference type="GeneID" id="95772921"/>
<comment type="caution">
    <text evidence="2">The sequence shown here is derived from an EMBL/GenBank/DDBJ whole genome shotgun (WGS) entry which is preliminary data.</text>
</comment>
<feature type="region of interest" description="Disordered" evidence="1">
    <location>
        <begin position="95"/>
        <end position="118"/>
    </location>
</feature>
<dbReference type="EMBL" id="VAUP01000015">
    <property type="protein sequence ID" value="TLX43579.1"/>
    <property type="molecule type" value="Genomic_DNA"/>
</dbReference>
<gene>
    <name evidence="2" type="ORF">FBQ73_05530</name>
</gene>
<evidence type="ECO:0000313" key="3">
    <source>
        <dbReference type="Proteomes" id="UP000305131"/>
    </source>
</evidence>
<accession>A0A6C1KH17</accession>
<dbReference type="RefSeq" id="WP_138398496.1">
    <property type="nucleotide sequence ID" value="NZ_JBAFVI010000001.1"/>
</dbReference>
<sequence length="168" mass="17460">MTDLPYSYPFSVLDLPAGGFDLALSPDAATCAAIASLAGVIAVEDVKANLHLAPEGGAGAHVTGLVTATIRQECGVTLEPFDAPLSEEIDVHFVPPGTYKPAPTDEENGIDPPDETEDGHIDVGALVCEFLILGIDPYPRKPGAVFEPPAEDPAALPFAALARLKDSE</sequence>
<evidence type="ECO:0000256" key="1">
    <source>
        <dbReference type="SAM" id="MobiDB-lite"/>
    </source>
</evidence>
<protein>
    <submittedName>
        <fullName evidence="2">DUF177 domain-containing protein</fullName>
    </submittedName>
</protein>
<dbReference type="Pfam" id="PF02620">
    <property type="entry name" value="YceD"/>
    <property type="match status" value="1"/>
</dbReference>
<name>A0A6C1KH17_XANAU</name>
<organism evidence="2 3">
    <name type="scientific">Xanthobacter autotrophicus</name>
    <dbReference type="NCBI Taxonomy" id="280"/>
    <lineage>
        <taxon>Bacteria</taxon>
        <taxon>Pseudomonadati</taxon>
        <taxon>Pseudomonadota</taxon>
        <taxon>Alphaproteobacteria</taxon>
        <taxon>Hyphomicrobiales</taxon>
        <taxon>Xanthobacteraceae</taxon>
        <taxon>Xanthobacter</taxon>
    </lineage>
</organism>
<dbReference type="Proteomes" id="UP000305131">
    <property type="component" value="Unassembled WGS sequence"/>
</dbReference>
<dbReference type="OrthoDB" id="8443793at2"/>